<dbReference type="eggNOG" id="ENOG5033C4P">
    <property type="taxonomic scope" value="Bacteria"/>
</dbReference>
<dbReference type="RefSeq" id="WP_006903415.1">
    <property type="nucleotide sequence ID" value="NZ_JH976535.1"/>
</dbReference>
<feature type="transmembrane region" description="Helical" evidence="1">
    <location>
        <begin position="179"/>
        <end position="197"/>
    </location>
</feature>
<protein>
    <submittedName>
        <fullName evidence="2">Uncharacterized protein</fullName>
    </submittedName>
</protein>
<reference evidence="2" key="2">
    <citation type="submission" date="2012-10" db="EMBL/GenBank/DDBJ databases">
        <title>Improved high-quality draft of Thermaerobacter subterraneus C21, DSM 13965.</title>
        <authorList>
            <consortium name="DOE Joint Genome Institute"/>
            <person name="Eisen J."/>
            <person name="Huntemann M."/>
            <person name="Wei C.-L."/>
            <person name="Han J."/>
            <person name="Detter J.C."/>
            <person name="Han C."/>
            <person name="Tapia R."/>
            <person name="Chen A."/>
            <person name="Kyrpides N."/>
            <person name="Mavromatis K."/>
            <person name="Markowitz V."/>
            <person name="Szeto E."/>
            <person name="Ivanova N."/>
            <person name="Mikhailova N."/>
            <person name="Ovchinnikova G."/>
            <person name="Pagani I."/>
            <person name="Pati A."/>
            <person name="Goodwin L."/>
            <person name="Nordberg H.P."/>
            <person name="Cantor M.N."/>
            <person name="Hua S.X."/>
            <person name="Woyke T."/>
            <person name="Eisen J."/>
            <person name="Klenk H.-P."/>
        </authorList>
    </citation>
    <scope>NUCLEOTIDE SEQUENCE [LARGE SCALE GENOMIC DNA]</scope>
    <source>
        <strain evidence="2">DSM 13965</strain>
    </source>
</reference>
<feature type="transmembrane region" description="Helical" evidence="1">
    <location>
        <begin position="146"/>
        <end position="167"/>
    </location>
</feature>
<reference evidence="2" key="1">
    <citation type="submission" date="2010-10" db="EMBL/GenBank/DDBJ databases">
        <authorList>
            <consortium name="US DOE Joint Genome Institute (JGI-PGF)"/>
            <person name="Lucas S."/>
            <person name="Copeland A."/>
            <person name="Lapidus A."/>
            <person name="Bruce D."/>
            <person name="Goodwin L."/>
            <person name="Pitluck S."/>
            <person name="Kyrpides N."/>
            <person name="Mavromatis K."/>
            <person name="Detter J.C."/>
            <person name="Han C."/>
            <person name="Land M."/>
            <person name="Hauser L."/>
            <person name="Markowitz V."/>
            <person name="Cheng J.-F."/>
            <person name="Hugenholtz P."/>
            <person name="Woyke T."/>
            <person name="Wu D."/>
            <person name="Pukall R."/>
            <person name="Wahrenburg C."/>
            <person name="Brambilla E."/>
            <person name="Klenk H.-P."/>
            <person name="Eisen J.A."/>
        </authorList>
    </citation>
    <scope>NUCLEOTIDE SEQUENCE [LARGE SCALE GENOMIC DNA]</scope>
    <source>
        <strain evidence="2">DSM 13965</strain>
    </source>
</reference>
<proteinExistence type="predicted"/>
<keyword evidence="1" id="KW-1133">Transmembrane helix</keyword>
<keyword evidence="1" id="KW-0812">Transmembrane</keyword>
<sequence>MVRGPDNPVTEAVDSCIVYWATAGLPRPQIDQMAAELRAHLEQAVAAGKSVETVIGGDVARFAEEWRRAVGSHPSRWEQLLFAAHPLALAVFFTLLPAVLFQPVVAVEAAHLVQVLWMATGIWILFAPRLGGRWLANSANERYGRLWVAVVIGTFTGMLLLSPIMPWVPQWILAEIPRWQAVLVMAACMAVSGLAILRDPARPRAPASVQ</sequence>
<comment type="caution">
    <text evidence="2">The sequence shown here is derived from an EMBL/GenBank/DDBJ whole genome shotgun (WGS) entry which is preliminary data.</text>
</comment>
<organism evidence="2 3">
    <name type="scientific">Thermaerobacter subterraneus DSM 13965</name>
    <dbReference type="NCBI Taxonomy" id="867903"/>
    <lineage>
        <taxon>Bacteria</taxon>
        <taxon>Bacillati</taxon>
        <taxon>Bacillota</taxon>
        <taxon>Clostridia</taxon>
        <taxon>Eubacteriales</taxon>
        <taxon>Clostridiales Family XVII. Incertae Sedis</taxon>
        <taxon>Thermaerobacter</taxon>
    </lineage>
</organism>
<dbReference type="SUPFAM" id="SSF158560">
    <property type="entry name" value="BH3980-like"/>
    <property type="match status" value="1"/>
</dbReference>
<dbReference type="OrthoDB" id="2081105at2"/>
<evidence type="ECO:0000313" key="3">
    <source>
        <dbReference type="Proteomes" id="UP000005710"/>
    </source>
</evidence>
<dbReference type="HOGENOM" id="CLU_1309616_0_0_9"/>
<dbReference type="EMBL" id="AENY02000002">
    <property type="protein sequence ID" value="EKP95402.1"/>
    <property type="molecule type" value="Genomic_DNA"/>
</dbReference>
<dbReference type="Proteomes" id="UP000005710">
    <property type="component" value="Unassembled WGS sequence"/>
</dbReference>
<dbReference type="AlphaFoldDB" id="K6PR32"/>
<dbReference type="Gene3D" id="1.10.1900.10">
    <property type="entry name" value="c-terminal domain of poly(a) binding protein"/>
    <property type="match status" value="1"/>
</dbReference>
<accession>K6PR32</accession>
<evidence type="ECO:0000256" key="1">
    <source>
        <dbReference type="SAM" id="Phobius"/>
    </source>
</evidence>
<gene>
    <name evidence="2" type="ORF">ThesuDRAFT_01154</name>
</gene>
<keyword evidence="3" id="KW-1185">Reference proteome</keyword>
<evidence type="ECO:0000313" key="2">
    <source>
        <dbReference type="EMBL" id="EKP95402.1"/>
    </source>
</evidence>
<keyword evidence="1" id="KW-0472">Membrane</keyword>
<name>K6PR32_9FIRM</name>
<feature type="transmembrane region" description="Helical" evidence="1">
    <location>
        <begin position="106"/>
        <end position="126"/>
    </location>
</feature>
<feature type="transmembrane region" description="Helical" evidence="1">
    <location>
        <begin position="80"/>
        <end position="100"/>
    </location>
</feature>